<evidence type="ECO:0000313" key="2">
    <source>
        <dbReference type="Proteomes" id="UP000218811"/>
    </source>
</evidence>
<dbReference type="SMART" id="SM00696">
    <property type="entry name" value="DM9"/>
    <property type="match status" value="1"/>
</dbReference>
<protein>
    <submittedName>
        <fullName evidence="1">Uncharacterized protein</fullName>
    </submittedName>
</protein>
<sequence length="171" mass="18594">MDLPTANLPLYQLQQPPPAGFRVSLSADASLPSPEQLGRPVCVDADGHSPVYLASAILANSVHPCKVAPHLRQPCRVPYGGGEQKHNGRYDLLPFDHATMEWVPTSHGQIPPGRRPIEGGYEEAGKLYHALALVNGVRVLGKMGHHLGACHVAFGGKEVVVRKNYEILCWR</sequence>
<dbReference type="Pfam" id="PF11901">
    <property type="entry name" value="DM9"/>
    <property type="match status" value="1"/>
</dbReference>
<dbReference type="AlphaFoldDB" id="A0A2H3K0T0"/>
<dbReference type="EMBL" id="KB468124">
    <property type="protein sequence ID" value="PCH42027.1"/>
    <property type="molecule type" value="Genomic_DNA"/>
</dbReference>
<keyword evidence="2" id="KW-1185">Reference proteome</keyword>
<dbReference type="STRING" id="742152.A0A2H3K0T0"/>
<proteinExistence type="predicted"/>
<evidence type="ECO:0000313" key="1">
    <source>
        <dbReference type="EMBL" id="PCH42027.1"/>
    </source>
</evidence>
<organism evidence="1 2">
    <name type="scientific">Wolfiporia cocos (strain MD-104)</name>
    <name type="common">Brown rot fungus</name>
    <dbReference type="NCBI Taxonomy" id="742152"/>
    <lineage>
        <taxon>Eukaryota</taxon>
        <taxon>Fungi</taxon>
        <taxon>Dikarya</taxon>
        <taxon>Basidiomycota</taxon>
        <taxon>Agaricomycotina</taxon>
        <taxon>Agaricomycetes</taxon>
        <taxon>Polyporales</taxon>
        <taxon>Phaeolaceae</taxon>
        <taxon>Wolfiporia</taxon>
    </lineage>
</organism>
<gene>
    <name evidence="1" type="ORF">WOLCODRAFT_119842</name>
</gene>
<reference evidence="1 2" key="1">
    <citation type="journal article" date="2012" name="Science">
        <title>The Paleozoic origin of enzymatic lignin decomposition reconstructed from 31 fungal genomes.</title>
        <authorList>
            <person name="Floudas D."/>
            <person name="Binder M."/>
            <person name="Riley R."/>
            <person name="Barry K."/>
            <person name="Blanchette R.A."/>
            <person name="Henrissat B."/>
            <person name="Martinez A.T."/>
            <person name="Otillar R."/>
            <person name="Spatafora J.W."/>
            <person name="Yadav J.S."/>
            <person name="Aerts A."/>
            <person name="Benoit I."/>
            <person name="Boyd A."/>
            <person name="Carlson A."/>
            <person name="Copeland A."/>
            <person name="Coutinho P.M."/>
            <person name="de Vries R.P."/>
            <person name="Ferreira P."/>
            <person name="Findley K."/>
            <person name="Foster B."/>
            <person name="Gaskell J."/>
            <person name="Glotzer D."/>
            <person name="Gorecki P."/>
            <person name="Heitman J."/>
            <person name="Hesse C."/>
            <person name="Hori C."/>
            <person name="Igarashi K."/>
            <person name="Jurgens J.A."/>
            <person name="Kallen N."/>
            <person name="Kersten P."/>
            <person name="Kohler A."/>
            <person name="Kuees U."/>
            <person name="Kumar T.K.A."/>
            <person name="Kuo A."/>
            <person name="LaButti K."/>
            <person name="Larrondo L.F."/>
            <person name="Lindquist E."/>
            <person name="Ling A."/>
            <person name="Lombard V."/>
            <person name="Lucas S."/>
            <person name="Lundell T."/>
            <person name="Martin R."/>
            <person name="McLaughlin D.J."/>
            <person name="Morgenstern I."/>
            <person name="Morin E."/>
            <person name="Murat C."/>
            <person name="Nagy L.G."/>
            <person name="Nolan M."/>
            <person name="Ohm R.A."/>
            <person name="Patyshakuliyeva A."/>
            <person name="Rokas A."/>
            <person name="Ruiz-Duenas F.J."/>
            <person name="Sabat G."/>
            <person name="Salamov A."/>
            <person name="Samejima M."/>
            <person name="Schmutz J."/>
            <person name="Slot J.C."/>
            <person name="St John F."/>
            <person name="Stenlid J."/>
            <person name="Sun H."/>
            <person name="Sun S."/>
            <person name="Syed K."/>
            <person name="Tsang A."/>
            <person name="Wiebenga A."/>
            <person name="Young D."/>
            <person name="Pisabarro A."/>
            <person name="Eastwood D.C."/>
            <person name="Martin F."/>
            <person name="Cullen D."/>
            <person name="Grigoriev I.V."/>
            <person name="Hibbett D.S."/>
        </authorList>
    </citation>
    <scope>NUCLEOTIDE SEQUENCE [LARGE SCALE GENOMIC DNA]</scope>
    <source>
        <strain evidence="1 2">MD-104</strain>
    </source>
</reference>
<dbReference type="Proteomes" id="UP000218811">
    <property type="component" value="Unassembled WGS sequence"/>
</dbReference>
<dbReference type="PANTHER" id="PTHR31649">
    <property type="entry name" value="AGAP009604-PA"/>
    <property type="match status" value="1"/>
</dbReference>
<name>A0A2H3K0T0_WOLCO</name>
<dbReference type="OMA" id="HLNGCII"/>
<dbReference type="PANTHER" id="PTHR31649:SF1">
    <property type="entry name" value="FARNESOIC ACID O-METHYL TRANSFERASE DOMAIN-CONTAINING PROTEIN"/>
    <property type="match status" value="1"/>
</dbReference>
<accession>A0A2H3K0T0</accession>
<dbReference type="OrthoDB" id="2142040at2759"/>
<dbReference type="InterPro" id="IPR006616">
    <property type="entry name" value="DM9_repeat"/>
</dbReference>